<evidence type="ECO:0000313" key="3">
    <source>
        <dbReference type="EMBL" id="EFH90333.1"/>
    </source>
</evidence>
<dbReference type="GO" id="GO:0016616">
    <property type="term" value="F:oxidoreductase activity, acting on the CH-OH group of donors, NAD or NADP as acceptor"/>
    <property type="evidence" value="ECO:0007669"/>
    <property type="project" value="TreeGrafter"/>
</dbReference>
<dbReference type="CDD" id="cd05233">
    <property type="entry name" value="SDR_c"/>
    <property type="match status" value="1"/>
</dbReference>
<dbReference type="STRING" id="485913.Krac_11951"/>
<reference evidence="3 4" key="1">
    <citation type="journal article" date="2011" name="Stand. Genomic Sci.">
        <title>Non-contiguous finished genome sequence and contextual data of the filamentous soil bacterium Ktedonobacter racemifer type strain (SOSP1-21).</title>
        <authorList>
            <person name="Chang Y.J."/>
            <person name="Land M."/>
            <person name="Hauser L."/>
            <person name="Chertkov O."/>
            <person name="Del Rio T.G."/>
            <person name="Nolan M."/>
            <person name="Copeland A."/>
            <person name="Tice H."/>
            <person name="Cheng J.F."/>
            <person name="Lucas S."/>
            <person name="Han C."/>
            <person name="Goodwin L."/>
            <person name="Pitluck S."/>
            <person name="Ivanova N."/>
            <person name="Ovchinikova G."/>
            <person name="Pati A."/>
            <person name="Chen A."/>
            <person name="Palaniappan K."/>
            <person name="Mavromatis K."/>
            <person name="Liolios K."/>
            <person name="Brettin T."/>
            <person name="Fiebig A."/>
            <person name="Rohde M."/>
            <person name="Abt B."/>
            <person name="Goker M."/>
            <person name="Detter J.C."/>
            <person name="Woyke T."/>
            <person name="Bristow J."/>
            <person name="Eisen J.A."/>
            <person name="Markowitz V."/>
            <person name="Hugenholtz P."/>
            <person name="Kyrpides N.C."/>
            <person name="Klenk H.P."/>
            <person name="Lapidus A."/>
        </authorList>
    </citation>
    <scope>NUCLEOTIDE SEQUENCE [LARGE SCALE GENOMIC DNA]</scope>
    <source>
        <strain evidence="4">DSM 44963</strain>
    </source>
</reference>
<dbReference type="RefSeq" id="WP_007907603.1">
    <property type="nucleotide sequence ID" value="NZ_ADVG01000001.1"/>
</dbReference>
<keyword evidence="4" id="KW-1185">Reference proteome</keyword>
<dbReference type="InParanoid" id="D6TEG0"/>
<proteinExistence type="inferred from homology"/>
<dbReference type="PANTHER" id="PTHR42760:SF115">
    <property type="entry name" value="3-OXOACYL-[ACYL-CARRIER-PROTEIN] REDUCTASE FABG"/>
    <property type="match status" value="1"/>
</dbReference>
<dbReference type="OrthoDB" id="153550at2"/>
<dbReference type="InterPro" id="IPR020904">
    <property type="entry name" value="Sc_DH/Rdtase_CS"/>
</dbReference>
<evidence type="ECO:0000256" key="2">
    <source>
        <dbReference type="ARBA" id="ARBA00023002"/>
    </source>
</evidence>
<dbReference type="FunCoup" id="D6TEG0">
    <property type="interactions" value="258"/>
</dbReference>
<dbReference type="InterPro" id="IPR002347">
    <property type="entry name" value="SDR_fam"/>
</dbReference>
<dbReference type="NCBIfam" id="NF005559">
    <property type="entry name" value="PRK07231.1"/>
    <property type="match status" value="1"/>
</dbReference>
<comment type="similarity">
    <text evidence="1">Belongs to the short-chain dehydrogenases/reductases (SDR) family.</text>
</comment>
<dbReference type="EMBL" id="ADVG01000001">
    <property type="protein sequence ID" value="EFH90333.1"/>
    <property type="molecule type" value="Genomic_DNA"/>
</dbReference>
<dbReference type="PANTHER" id="PTHR42760">
    <property type="entry name" value="SHORT-CHAIN DEHYDROGENASES/REDUCTASES FAMILY MEMBER"/>
    <property type="match status" value="1"/>
</dbReference>
<dbReference type="eggNOG" id="COG1028">
    <property type="taxonomic scope" value="Bacteria"/>
</dbReference>
<protein>
    <submittedName>
        <fullName evidence="3">Short-chain dehydrogenase/reductase SDR</fullName>
    </submittedName>
</protein>
<organism evidence="3 4">
    <name type="scientific">Ktedonobacter racemifer DSM 44963</name>
    <dbReference type="NCBI Taxonomy" id="485913"/>
    <lineage>
        <taxon>Bacteria</taxon>
        <taxon>Bacillati</taxon>
        <taxon>Chloroflexota</taxon>
        <taxon>Ktedonobacteria</taxon>
        <taxon>Ktedonobacterales</taxon>
        <taxon>Ktedonobacteraceae</taxon>
        <taxon>Ktedonobacter</taxon>
    </lineage>
</organism>
<dbReference type="InterPro" id="IPR036291">
    <property type="entry name" value="NAD(P)-bd_dom_sf"/>
</dbReference>
<dbReference type="Proteomes" id="UP000004508">
    <property type="component" value="Unassembled WGS sequence"/>
</dbReference>
<comment type="caution">
    <text evidence="3">The sequence shown here is derived from an EMBL/GenBank/DDBJ whole genome shotgun (WGS) entry which is preliminary data.</text>
</comment>
<accession>D6TEG0</accession>
<dbReference type="Pfam" id="PF13561">
    <property type="entry name" value="adh_short_C2"/>
    <property type="match status" value="1"/>
</dbReference>
<dbReference type="FunFam" id="3.40.50.720:FF:000084">
    <property type="entry name" value="Short-chain dehydrogenase reductase"/>
    <property type="match status" value="1"/>
</dbReference>
<dbReference type="PRINTS" id="PR00081">
    <property type="entry name" value="GDHRDH"/>
</dbReference>
<name>D6TEG0_KTERA</name>
<dbReference type="AlphaFoldDB" id="D6TEG0"/>
<dbReference type="PRINTS" id="PR00080">
    <property type="entry name" value="SDRFAMILY"/>
</dbReference>
<evidence type="ECO:0000313" key="4">
    <source>
        <dbReference type="Proteomes" id="UP000004508"/>
    </source>
</evidence>
<dbReference type="PROSITE" id="PS00061">
    <property type="entry name" value="ADH_SHORT"/>
    <property type="match status" value="1"/>
</dbReference>
<sequence>MRLADKVAIITGAASGMGRLAAEIFAREGASVALVDIDDRGEQAAAEIRQAGGKALFCRADVSSEEAVKGMVAQVIAAFGHIDVLYNNAGVMPPEDEGLEQITDALWQKVMDVNLKSAYLCSRYAIPHMLEQGRGSIINIASLVVFLGCTVPQDAYTISKGGLLGLTKSLAVQYGRQGIRCNAICPGPIETELLRHLWTNEEARNTRLNRIPMGRFGDPKDIVYMALYLASDESAWTTGAWLMVDGGISSNYF</sequence>
<evidence type="ECO:0000256" key="1">
    <source>
        <dbReference type="ARBA" id="ARBA00006484"/>
    </source>
</evidence>
<dbReference type="SUPFAM" id="SSF51735">
    <property type="entry name" value="NAD(P)-binding Rossmann-fold domains"/>
    <property type="match status" value="1"/>
</dbReference>
<keyword evidence="2" id="KW-0560">Oxidoreductase</keyword>
<dbReference type="Gene3D" id="3.40.50.720">
    <property type="entry name" value="NAD(P)-binding Rossmann-like Domain"/>
    <property type="match status" value="1"/>
</dbReference>
<gene>
    <name evidence="3" type="ORF">Krac_11951</name>
</gene>